<dbReference type="GO" id="GO:0006313">
    <property type="term" value="P:DNA transposition"/>
    <property type="evidence" value="ECO:0007669"/>
    <property type="project" value="InterPro"/>
</dbReference>
<dbReference type="Proteomes" id="UP000178425">
    <property type="component" value="Unassembled WGS sequence"/>
</dbReference>
<dbReference type="EMBL" id="MFHI01000030">
    <property type="protein sequence ID" value="OGF78328.1"/>
    <property type="molecule type" value="Genomic_DNA"/>
</dbReference>
<organism evidence="3 4">
    <name type="scientific">Candidatus Giovannonibacteria bacterium RIFCSPHIGHO2_02_43_13</name>
    <dbReference type="NCBI Taxonomy" id="1798330"/>
    <lineage>
        <taxon>Bacteria</taxon>
        <taxon>Candidatus Giovannoniibacteriota</taxon>
    </lineage>
</organism>
<dbReference type="GO" id="GO:0004803">
    <property type="term" value="F:transposase activity"/>
    <property type="evidence" value="ECO:0007669"/>
    <property type="project" value="InterPro"/>
</dbReference>
<evidence type="ECO:0000313" key="4">
    <source>
        <dbReference type="Proteomes" id="UP000178425"/>
    </source>
</evidence>
<sequence length="245" mass="27865">MVCFFCERPSSAGCAKGAVKNLRISHIFLQDADHLVAVKPRMHGNLHKQDSKNEIIWHALLSFSFFFFSLKLFLKTQTIMRNIGIDMGKDSFHVSFSDKHIVEFENTKEGISYLMQSLEEKKHIKQKTRIGVESTGVYHLPLVATLSRESWNIAVINPLISSRAIQNDSLRRVKTDKKDARIIRTLTGQGKGYTYRDTDELTLSGALSERFFFVPLKVREIKRIIIFSSTFTSGSIFITIPGPPP</sequence>
<feature type="transmembrane region" description="Helical" evidence="1">
    <location>
        <begin position="224"/>
        <end position="242"/>
    </location>
</feature>
<feature type="domain" description="Transposase IS110-like N-terminal" evidence="2">
    <location>
        <begin position="83"/>
        <end position="197"/>
    </location>
</feature>
<accession>A0A1F5WRQ0</accession>
<dbReference type="InterPro" id="IPR002525">
    <property type="entry name" value="Transp_IS110-like_N"/>
</dbReference>
<comment type="caution">
    <text evidence="3">The sequence shown here is derived from an EMBL/GenBank/DDBJ whole genome shotgun (WGS) entry which is preliminary data.</text>
</comment>
<protein>
    <recommendedName>
        <fullName evidence="2">Transposase IS110-like N-terminal domain-containing protein</fullName>
    </recommendedName>
</protein>
<dbReference type="PANTHER" id="PTHR33055:SF17">
    <property type="entry name" value="THIRD ORF IN TRANSPOSON ISC1491"/>
    <property type="match status" value="1"/>
</dbReference>
<dbReference type="Pfam" id="PF01548">
    <property type="entry name" value="DEDD_Tnp_IS110"/>
    <property type="match status" value="1"/>
</dbReference>
<name>A0A1F5WRQ0_9BACT</name>
<keyword evidence="1" id="KW-0812">Transmembrane</keyword>
<keyword evidence="1" id="KW-1133">Transmembrane helix</keyword>
<feature type="transmembrane region" description="Helical" evidence="1">
    <location>
        <begin position="55"/>
        <end position="74"/>
    </location>
</feature>
<evidence type="ECO:0000259" key="2">
    <source>
        <dbReference type="Pfam" id="PF01548"/>
    </source>
</evidence>
<evidence type="ECO:0000256" key="1">
    <source>
        <dbReference type="SAM" id="Phobius"/>
    </source>
</evidence>
<keyword evidence="1" id="KW-0472">Membrane</keyword>
<gene>
    <name evidence="3" type="ORF">A2W54_04530</name>
</gene>
<dbReference type="InterPro" id="IPR047650">
    <property type="entry name" value="Transpos_IS110"/>
</dbReference>
<dbReference type="AlphaFoldDB" id="A0A1F5WRQ0"/>
<dbReference type="GO" id="GO:0003677">
    <property type="term" value="F:DNA binding"/>
    <property type="evidence" value="ECO:0007669"/>
    <property type="project" value="InterPro"/>
</dbReference>
<dbReference type="PANTHER" id="PTHR33055">
    <property type="entry name" value="TRANSPOSASE FOR INSERTION SEQUENCE ELEMENT IS1111A"/>
    <property type="match status" value="1"/>
</dbReference>
<proteinExistence type="predicted"/>
<evidence type="ECO:0000313" key="3">
    <source>
        <dbReference type="EMBL" id="OGF78328.1"/>
    </source>
</evidence>
<reference evidence="3 4" key="1">
    <citation type="journal article" date="2016" name="Nat. Commun.">
        <title>Thousands of microbial genomes shed light on interconnected biogeochemical processes in an aquifer system.</title>
        <authorList>
            <person name="Anantharaman K."/>
            <person name="Brown C.T."/>
            <person name="Hug L.A."/>
            <person name="Sharon I."/>
            <person name="Castelle C.J."/>
            <person name="Probst A.J."/>
            <person name="Thomas B.C."/>
            <person name="Singh A."/>
            <person name="Wilkins M.J."/>
            <person name="Karaoz U."/>
            <person name="Brodie E.L."/>
            <person name="Williams K.H."/>
            <person name="Hubbard S.S."/>
            <person name="Banfield J.F."/>
        </authorList>
    </citation>
    <scope>NUCLEOTIDE SEQUENCE [LARGE SCALE GENOMIC DNA]</scope>
</reference>